<evidence type="ECO:0000313" key="2">
    <source>
        <dbReference type="EMBL" id="KAE8659865.1"/>
    </source>
</evidence>
<feature type="compositionally biased region" description="Basic and acidic residues" evidence="1">
    <location>
        <begin position="74"/>
        <end position="90"/>
    </location>
</feature>
<feature type="region of interest" description="Disordered" evidence="1">
    <location>
        <begin position="74"/>
        <end position="110"/>
    </location>
</feature>
<comment type="caution">
    <text evidence="2">The sequence shown here is derived from an EMBL/GenBank/DDBJ whole genome shotgun (WGS) entry which is preliminary data.</text>
</comment>
<protein>
    <submittedName>
        <fullName evidence="2">Uncharacterized protein</fullName>
    </submittedName>
</protein>
<dbReference type="EMBL" id="VEPZ02001737">
    <property type="protein sequence ID" value="KAE8659865.1"/>
    <property type="molecule type" value="Genomic_DNA"/>
</dbReference>
<dbReference type="PANTHER" id="PTHR33710:SF62">
    <property type="entry name" value="DUF4283 DOMAIN PROTEIN"/>
    <property type="match status" value="1"/>
</dbReference>
<proteinExistence type="predicted"/>
<feature type="compositionally biased region" description="Polar residues" evidence="1">
    <location>
        <begin position="1"/>
        <end position="17"/>
    </location>
</feature>
<sequence>MIPSFQSNKSPTQSSDRSTAKHPYIRVTSLMDSTLFFRSLVSETKSSIGPYFGTHTWARVLRFLLISRRVTNQIDKERPQNPRPSVRDEVGSSSSGKRKGGESSKGKKKFKKTLRYDMKTTISVMKSRQEQVKKKTQGLRTHRQFGSYGKDSLLAFVSETKLRKNKVETIRLATRMYGCFVVDRSDDCVGLLLLWDFNEILHSSKKKGGRRRARVHMEDFQRSLRDANLWYIRPKNGWFTWVGGTRAHTFVKERIDRVVSNKDWQLMFLGCLVSTVPTACTNHCALLLSLESVAPSRSHRADYFKFDVFWATEEQYGNIAKGMKCVSENEFFTWIRLRSQTLFVSNDTRPWRSLRSSSIRMKPSGIRDLGQRASSMSLLATSPLFRSSGAEPDEEIQHAIDRCVTPMDNEMLSRNFTSEEVIQAF</sequence>
<dbReference type="InterPro" id="IPR036691">
    <property type="entry name" value="Endo/exonu/phosph_ase_sf"/>
</dbReference>
<keyword evidence="3" id="KW-1185">Reference proteome</keyword>
<dbReference type="Proteomes" id="UP000436088">
    <property type="component" value="Unassembled WGS sequence"/>
</dbReference>
<dbReference type="PANTHER" id="PTHR33710">
    <property type="entry name" value="BNAC02G09200D PROTEIN"/>
    <property type="match status" value="1"/>
</dbReference>
<name>A0A6A2WX44_HIBSY</name>
<dbReference type="SUPFAM" id="SSF56219">
    <property type="entry name" value="DNase I-like"/>
    <property type="match status" value="1"/>
</dbReference>
<accession>A0A6A2WX44</accession>
<gene>
    <name evidence="2" type="ORF">F3Y22_tig00116962pilonHSYRG01233</name>
</gene>
<dbReference type="AlphaFoldDB" id="A0A6A2WX44"/>
<evidence type="ECO:0000256" key="1">
    <source>
        <dbReference type="SAM" id="MobiDB-lite"/>
    </source>
</evidence>
<organism evidence="2 3">
    <name type="scientific">Hibiscus syriacus</name>
    <name type="common">Rose of Sharon</name>
    <dbReference type="NCBI Taxonomy" id="106335"/>
    <lineage>
        <taxon>Eukaryota</taxon>
        <taxon>Viridiplantae</taxon>
        <taxon>Streptophyta</taxon>
        <taxon>Embryophyta</taxon>
        <taxon>Tracheophyta</taxon>
        <taxon>Spermatophyta</taxon>
        <taxon>Magnoliopsida</taxon>
        <taxon>eudicotyledons</taxon>
        <taxon>Gunneridae</taxon>
        <taxon>Pentapetalae</taxon>
        <taxon>rosids</taxon>
        <taxon>malvids</taxon>
        <taxon>Malvales</taxon>
        <taxon>Malvaceae</taxon>
        <taxon>Malvoideae</taxon>
        <taxon>Hibiscus</taxon>
    </lineage>
</organism>
<evidence type="ECO:0000313" key="3">
    <source>
        <dbReference type="Proteomes" id="UP000436088"/>
    </source>
</evidence>
<feature type="region of interest" description="Disordered" evidence="1">
    <location>
        <begin position="1"/>
        <end position="21"/>
    </location>
</feature>
<reference evidence="2" key="1">
    <citation type="submission" date="2019-09" db="EMBL/GenBank/DDBJ databases">
        <title>Draft genome information of white flower Hibiscus syriacus.</title>
        <authorList>
            <person name="Kim Y.-M."/>
        </authorList>
    </citation>
    <scope>NUCLEOTIDE SEQUENCE [LARGE SCALE GENOMIC DNA]</scope>
    <source>
        <strain evidence="2">YM2019G1</strain>
    </source>
</reference>